<evidence type="ECO:0000313" key="2">
    <source>
        <dbReference type="EMBL" id="RAY10877.1"/>
    </source>
</evidence>
<dbReference type="EMBL" id="QLYX01000024">
    <property type="protein sequence ID" value="RAY10877.1"/>
    <property type="molecule type" value="Genomic_DNA"/>
</dbReference>
<dbReference type="RefSeq" id="WP_111872117.1">
    <property type="nucleotide sequence ID" value="NZ_QLYX01000024.1"/>
</dbReference>
<comment type="caution">
    <text evidence="2">The sequence shown here is derived from an EMBL/GenBank/DDBJ whole genome shotgun (WGS) entry which is preliminary data.</text>
</comment>
<dbReference type="OrthoDB" id="3785690at2"/>
<accession>A0A365GVM0</accession>
<reference evidence="2 3" key="1">
    <citation type="submission" date="2018-06" db="EMBL/GenBank/DDBJ databases">
        <title>Actinomadura craniellae sp. nov. isolated from marine sponge Craniella sp.</title>
        <authorList>
            <person name="Li L."/>
            <person name="Xu Q.H."/>
            <person name="Lin H.W."/>
            <person name="Lu Y.H."/>
        </authorList>
    </citation>
    <scope>NUCLEOTIDE SEQUENCE [LARGE SCALE GENOMIC DNA]</scope>
    <source>
        <strain evidence="2 3">LHW63021</strain>
    </source>
</reference>
<protein>
    <submittedName>
        <fullName evidence="2">Uncharacterized protein</fullName>
    </submittedName>
</protein>
<evidence type="ECO:0000256" key="1">
    <source>
        <dbReference type="SAM" id="MobiDB-lite"/>
    </source>
</evidence>
<feature type="region of interest" description="Disordered" evidence="1">
    <location>
        <begin position="83"/>
        <end position="119"/>
    </location>
</feature>
<organism evidence="2 3">
    <name type="scientific">Actinomadura craniellae</name>
    <dbReference type="NCBI Taxonomy" id="2231787"/>
    <lineage>
        <taxon>Bacteria</taxon>
        <taxon>Bacillati</taxon>
        <taxon>Actinomycetota</taxon>
        <taxon>Actinomycetes</taxon>
        <taxon>Streptosporangiales</taxon>
        <taxon>Thermomonosporaceae</taxon>
        <taxon>Actinomadura</taxon>
    </lineage>
</organism>
<keyword evidence="3" id="KW-1185">Reference proteome</keyword>
<proteinExistence type="predicted"/>
<feature type="compositionally biased region" description="Basic and acidic residues" evidence="1">
    <location>
        <begin position="108"/>
        <end position="119"/>
    </location>
</feature>
<evidence type="ECO:0000313" key="3">
    <source>
        <dbReference type="Proteomes" id="UP000251891"/>
    </source>
</evidence>
<gene>
    <name evidence="2" type="ORF">DPM19_33495</name>
</gene>
<sequence length="119" mass="12921">MRQVFAHDAVVLMRADDDLRAPGAAVTVALCGHWKHEPPCPLAAHHTAAERSGDEVRLRILFAAEPADETEVRDRIEAALSRGRLDGPDGATTRWRFRGAAPGPVGEDEGRHAERLAQA</sequence>
<dbReference type="AlphaFoldDB" id="A0A365GVM0"/>
<dbReference type="Proteomes" id="UP000251891">
    <property type="component" value="Unassembled WGS sequence"/>
</dbReference>
<name>A0A365GVM0_9ACTN</name>